<dbReference type="InParanoid" id="A0A401GL85"/>
<dbReference type="GeneID" id="38779843"/>
<dbReference type="EMBL" id="BFAD01000004">
    <property type="protein sequence ID" value="GBE82926.1"/>
    <property type="molecule type" value="Genomic_DNA"/>
</dbReference>
<reference evidence="1 2" key="1">
    <citation type="journal article" date="2018" name="Sci. Rep.">
        <title>Genome sequence of the cauliflower mushroom Sparassis crispa (Hanabiratake) and its association with beneficial usage.</title>
        <authorList>
            <person name="Kiyama R."/>
            <person name="Furutani Y."/>
            <person name="Kawaguchi K."/>
            <person name="Nakanishi T."/>
        </authorList>
    </citation>
    <scope>NUCLEOTIDE SEQUENCE [LARGE SCALE GENOMIC DNA]</scope>
</reference>
<gene>
    <name evidence="1" type="ORF">SCP_0413130</name>
</gene>
<dbReference type="OrthoDB" id="1933717at2759"/>
<dbReference type="InterPro" id="IPR020904">
    <property type="entry name" value="Sc_DH/Rdtase_CS"/>
</dbReference>
<dbReference type="SUPFAM" id="SSF51735">
    <property type="entry name" value="NAD(P)-binding Rossmann-fold domains"/>
    <property type="match status" value="1"/>
</dbReference>
<dbReference type="RefSeq" id="XP_027613839.1">
    <property type="nucleotide sequence ID" value="XM_027758038.1"/>
</dbReference>
<evidence type="ECO:0000313" key="1">
    <source>
        <dbReference type="EMBL" id="GBE82926.1"/>
    </source>
</evidence>
<accession>A0A401GL85</accession>
<keyword evidence="2" id="KW-1185">Reference proteome</keyword>
<dbReference type="Proteomes" id="UP000287166">
    <property type="component" value="Unassembled WGS sequence"/>
</dbReference>
<organism evidence="1 2">
    <name type="scientific">Sparassis crispa</name>
    <dbReference type="NCBI Taxonomy" id="139825"/>
    <lineage>
        <taxon>Eukaryota</taxon>
        <taxon>Fungi</taxon>
        <taxon>Dikarya</taxon>
        <taxon>Basidiomycota</taxon>
        <taxon>Agaricomycotina</taxon>
        <taxon>Agaricomycetes</taxon>
        <taxon>Polyporales</taxon>
        <taxon>Sparassidaceae</taxon>
        <taxon>Sparassis</taxon>
    </lineage>
</organism>
<name>A0A401GL85_9APHY</name>
<sequence length="119" mass="12861">MSVFLPLLVLSPDPRVINVSSAAGSLGIVSKLADPITPSILYTVSKAALNMFTIEYRKLHPNVLFHARICLHVRRGQSAEFSDLHSLAVNPGYCRTGLNDFQGERDPLGGERGGGPDKC</sequence>
<dbReference type="AlphaFoldDB" id="A0A401GL85"/>
<protein>
    <submittedName>
        <fullName evidence="1">Uncharacterized protein</fullName>
    </submittedName>
</protein>
<dbReference type="PROSITE" id="PS00061">
    <property type="entry name" value="ADH_SHORT"/>
    <property type="match status" value="1"/>
</dbReference>
<comment type="caution">
    <text evidence="1">The sequence shown here is derived from an EMBL/GenBank/DDBJ whole genome shotgun (WGS) entry which is preliminary data.</text>
</comment>
<dbReference type="InterPro" id="IPR036291">
    <property type="entry name" value="NAD(P)-bd_dom_sf"/>
</dbReference>
<proteinExistence type="predicted"/>
<evidence type="ECO:0000313" key="2">
    <source>
        <dbReference type="Proteomes" id="UP000287166"/>
    </source>
</evidence>
<dbReference type="Gene3D" id="3.40.50.720">
    <property type="entry name" value="NAD(P)-binding Rossmann-like Domain"/>
    <property type="match status" value="1"/>
</dbReference>